<protein>
    <submittedName>
        <fullName evidence="1">Uncharacterized protein</fullName>
    </submittedName>
</protein>
<dbReference type="Proteomes" id="UP000708208">
    <property type="component" value="Unassembled WGS sequence"/>
</dbReference>
<name>A0A8J2PI59_9HEXA</name>
<evidence type="ECO:0000313" key="2">
    <source>
        <dbReference type="Proteomes" id="UP000708208"/>
    </source>
</evidence>
<comment type="caution">
    <text evidence="1">The sequence shown here is derived from an EMBL/GenBank/DDBJ whole genome shotgun (WGS) entry which is preliminary data.</text>
</comment>
<proteinExistence type="predicted"/>
<gene>
    <name evidence="1" type="ORF">AFUS01_LOCUS26935</name>
</gene>
<keyword evidence="2" id="KW-1185">Reference proteome</keyword>
<accession>A0A8J2PI59</accession>
<dbReference type="EMBL" id="CAJVCH010366705">
    <property type="protein sequence ID" value="CAG7816310.1"/>
    <property type="molecule type" value="Genomic_DNA"/>
</dbReference>
<dbReference type="AlphaFoldDB" id="A0A8J2PI59"/>
<evidence type="ECO:0000313" key="1">
    <source>
        <dbReference type="EMBL" id="CAG7816310.1"/>
    </source>
</evidence>
<organism evidence="1 2">
    <name type="scientific">Allacma fusca</name>
    <dbReference type="NCBI Taxonomy" id="39272"/>
    <lineage>
        <taxon>Eukaryota</taxon>
        <taxon>Metazoa</taxon>
        <taxon>Ecdysozoa</taxon>
        <taxon>Arthropoda</taxon>
        <taxon>Hexapoda</taxon>
        <taxon>Collembola</taxon>
        <taxon>Symphypleona</taxon>
        <taxon>Sminthuridae</taxon>
        <taxon>Allacma</taxon>
    </lineage>
</organism>
<sequence>MLKQLLVYRFQLRSTYSFAIFFPHLDFCQGATRLFGCLIAYCRIRAFLPHRHRPTCSLNLKCNSREIQS</sequence>
<reference evidence="1" key="1">
    <citation type="submission" date="2021-06" db="EMBL/GenBank/DDBJ databases">
        <authorList>
            <person name="Hodson N. C."/>
            <person name="Mongue J. A."/>
            <person name="Jaron S. K."/>
        </authorList>
    </citation>
    <scope>NUCLEOTIDE SEQUENCE</scope>
</reference>